<name>A0A420XF05_9PAST</name>
<dbReference type="OrthoDB" id="5679012at2"/>
<dbReference type="EMBL" id="RBJC01000009">
    <property type="protein sequence ID" value="RKR71113.1"/>
    <property type="molecule type" value="Genomic_DNA"/>
</dbReference>
<evidence type="ECO:0000313" key="1">
    <source>
        <dbReference type="EMBL" id="RKR71113.1"/>
    </source>
</evidence>
<dbReference type="PIRSF" id="PIRSF037291">
    <property type="entry name" value="UCP037291_gluthr"/>
    <property type="match status" value="1"/>
</dbReference>
<comment type="caution">
    <text evidence="1">The sequence shown here is derived from an EMBL/GenBank/DDBJ whole genome shotgun (WGS) entry which is preliminary data.</text>
</comment>
<keyword evidence="2" id="KW-1185">Reference proteome</keyword>
<reference evidence="1 2" key="1">
    <citation type="submission" date="2018-10" db="EMBL/GenBank/DDBJ databases">
        <title>Genomic Encyclopedia of Type Strains, Phase IV (KMG-IV): sequencing the most valuable type-strain genomes for metagenomic binning, comparative biology and taxonomic classification.</title>
        <authorList>
            <person name="Goeker M."/>
        </authorList>
    </citation>
    <scope>NUCLEOTIDE SEQUENCE [LARGE SCALE GENOMIC DNA]</scope>
    <source>
        <strain evidence="1 2">DSM 23800</strain>
    </source>
</reference>
<protein>
    <submittedName>
        <fullName evidence="1">Glutaredoxin-related protein</fullName>
    </submittedName>
</protein>
<evidence type="ECO:0000313" key="2">
    <source>
        <dbReference type="Proteomes" id="UP000280099"/>
    </source>
</evidence>
<dbReference type="AlphaFoldDB" id="A0A420XF05"/>
<accession>A0A420XF05</accession>
<organism evidence="1 2">
    <name type="scientific">Otariodibacter oris</name>
    <dbReference type="NCBI Taxonomy" id="1032623"/>
    <lineage>
        <taxon>Bacteria</taxon>
        <taxon>Pseudomonadati</taxon>
        <taxon>Pseudomonadota</taxon>
        <taxon>Gammaproteobacteria</taxon>
        <taxon>Pasteurellales</taxon>
        <taxon>Pasteurellaceae</taxon>
        <taxon>Otariodibacter</taxon>
    </lineage>
</organism>
<dbReference type="InterPro" id="IPR017167">
    <property type="entry name" value="UCP037291_glutaredoxin-rel"/>
</dbReference>
<dbReference type="RefSeq" id="WP_121123949.1">
    <property type="nucleotide sequence ID" value="NZ_CP016604.1"/>
</dbReference>
<dbReference type="Proteomes" id="UP000280099">
    <property type="component" value="Unassembled WGS sequence"/>
</dbReference>
<gene>
    <name evidence="1" type="ORF">DES31_1692</name>
</gene>
<sequence>MKTKTILFFADLCPDSPPFVTQLEQLKVEYEAVNIFESMANFKRFLKLRDNHSAFDQAKKQGYIGIPALVMDDEKVVLDLEELQKIFS</sequence>
<dbReference type="SUPFAM" id="SSF52833">
    <property type="entry name" value="Thioredoxin-like"/>
    <property type="match status" value="1"/>
</dbReference>
<proteinExistence type="predicted"/>
<dbReference type="InterPro" id="IPR036249">
    <property type="entry name" value="Thioredoxin-like_sf"/>
</dbReference>